<feature type="transmembrane region" description="Helical" evidence="1">
    <location>
        <begin position="123"/>
        <end position="142"/>
    </location>
</feature>
<dbReference type="Proteomes" id="UP000267368">
    <property type="component" value="Unassembled WGS sequence"/>
</dbReference>
<keyword evidence="1" id="KW-0472">Membrane</keyword>
<gene>
    <name evidence="2" type="ORF">DMP07_00385</name>
</gene>
<keyword evidence="3" id="KW-1185">Reference proteome</keyword>
<dbReference type="RefSeq" id="WP_123197189.1">
    <property type="nucleotide sequence ID" value="NZ_QICB01000001.1"/>
</dbReference>
<organism evidence="2 3">
    <name type="scientific">Slackia faecicanis</name>
    <dbReference type="NCBI Taxonomy" id="255723"/>
    <lineage>
        <taxon>Bacteria</taxon>
        <taxon>Bacillati</taxon>
        <taxon>Actinomycetota</taxon>
        <taxon>Coriobacteriia</taxon>
        <taxon>Eggerthellales</taxon>
        <taxon>Eggerthellaceae</taxon>
        <taxon>Slackia</taxon>
    </lineage>
</organism>
<dbReference type="OrthoDB" id="3173727at2"/>
<name>A0A3N0AGR9_9ACTN</name>
<keyword evidence="1" id="KW-0812">Transmembrane</keyword>
<protein>
    <submittedName>
        <fullName evidence="2">Viscotoxin-A3</fullName>
    </submittedName>
</protein>
<comment type="caution">
    <text evidence="2">The sequence shown here is derived from an EMBL/GenBank/DDBJ whole genome shotgun (WGS) entry which is preliminary data.</text>
</comment>
<feature type="transmembrane region" description="Helical" evidence="1">
    <location>
        <begin position="32"/>
        <end position="56"/>
    </location>
</feature>
<feature type="transmembrane region" description="Helical" evidence="1">
    <location>
        <begin position="76"/>
        <end position="96"/>
    </location>
</feature>
<accession>A0A3N0AGR9</accession>
<proteinExistence type="predicted"/>
<evidence type="ECO:0000313" key="3">
    <source>
        <dbReference type="Proteomes" id="UP000267368"/>
    </source>
</evidence>
<dbReference type="AlphaFoldDB" id="A0A3N0AGR9"/>
<evidence type="ECO:0000256" key="1">
    <source>
        <dbReference type="SAM" id="Phobius"/>
    </source>
</evidence>
<dbReference type="EMBL" id="QICB01000001">
    <property type="protein sequence ID" value="RNL21347.1"/>
    <property type="molecule type" value="Genomic_DNA"/>
</dbReference>
<reference evidence="3" key="1">
    <citation type="submission" date="2018-05" db="EMBL/GenBank/DDBJ databases">
        <title>Genome Sequencing of selected type strains of the family Eggerthellaceae.</title>
        <authorList>
            <person name="Danylec N."/>
            <person name="Stoll D.A."/>
            <person name="Doetsch A."/>
            <person name="Huch M."/>
        </authorList>
    </citation>
    <scope>NUCLEOTIDE SEQUENCE [LARGE SCALE GENOMIC DNA]</scope>
    <source>
        <strain evidence="3">DSM 17537</strain>
    </source>
</reference>
<evidence type="ECO:0000313" key="2">
    <source>
        <dbReference type="EMBL" id="RNL21347.1"/>
    </source>
</evidence>
<sequence length="155" mass="17142">MSKKQAKKEAAVRAEEERERMERELMEGVPRLNIGALFLPPVWGPAYGLWVAIVFYPLWLVADTCFVNAFADRTPLAVVLGAIVLVALTAVTFAFANATQKYALMRALSMGVSKETYLKRQRVWAAVSVLVGLVMIGAATYYNVFLNPRLAGVFV</sequence>
<keyword evidence="1" id="KW-1133">Transmembrane helix</keyword>